<comment type="caution">
    <text evidence="2">The sequence shown here is derived from an EMBL/GenBank/DDBJ whole genome shotgun (WGS) entry which is preliminary data.</text>
</comment>
<feature type="region of interest" description="Disordered" evidence="1">
    <location>
        <begin position="1"/>
        <end position="57"/>
    </location>
</feature>
<dbReference type="Proteomes" id="UP001054945">
    <property type="component" value="Unassembled WGS sequence"/>
</dbReference>
<dbReference type="EMBL" id="BPLR01018884">
    <property type="protein sequence ID" value="GIZ02982.1"/>
    <property type="molecule type" value="Genomic_DNA"/>
</dbReference>
<proteinExistence type="predicted"/>
<name>A0AAV4Y6T6_CAEEX</name>
<protein>
    <submittedName>
        <fullName evidence="2">Mediator of RNA polymerase II transcription subunit 13</fullName>
    </submittedName>
</protein>
<feature type="compositionally biased region" description="Polar residues" evidence="1">
    <location>
        <begin position="109"/>
        <end position="130"/>
    </location>
</feature>
<evidence type="ECO:0000313" key="2">
    <source>
        <dbReference type="EMBL" id="GIZ02982.1"/>
    </source>
</evidence>
<dbReference type="AlphaFoldDB" id="A0AAV4Y6T6"/>
<feature type="region of interest" description="Disordered" evidence="1">
    <location>
        <begin position="109"/>
        <end position="180"/>
    </location>
</feature>
<keyword evidence="3" id="KW-1185">Reference proteome</keyword>
<organism evidence="2 3">
    <name type="scientific">Caerostris extrusa</name>
    <name type="common">Bark spider</name>
    <name type="synonym">Caerostris bankana</name>
    <dbReference type="NCBI Taxonomy" id="172846"/>
    <lineage>
        <taxon>Eukaryota</taxon>
        <taxon>Metazoa</taxon>
        <taxon>Ecdysozoa</taxon>
        <taxon>Arthropoda</taxon>
        <taxon>Chelicerata</taxon>
        <taxon>Arachnida</taxon>
        <taxon>Araneae</taxon>
        <taxon>Araneomorphae</taxon>
        <taxon>Entelegynae</taxon>
        <taxon>Araneoidea</taxon>
        <taxon>Araneidae</taxon>
        <taxon>Caerostris</taxon>
    </lineage>
</organism>
<reference evidence="2 3" key="1">
    <citation type="submission" date="2021-06" db="EMBL/GenBank/DDBJ databases">
        <title>Caerostris extrusa draft genome.</title>
        <authorList>
            <person name="Kono N."/>
            <person name="Arakawa K."/>
        </authorList>
    </citation>
    <scope>NUCLEOTIDE SEQUENCE [LARGE SCALE GENOMIC DNA]</scope>
</reference>
<gene>
    <name evidence="2" type="primary">skd_3</name>
    <name evidence="2" type="ORF">CEXT_51811</name>
</gene>
<accession>A0AAV4Y6T6</accession>
<feature type="compositionally biased region" description="Low complexity" evidence="1">
    <location>
        <begin position="1"/>
        <end position="41"/>
    </location>
</feature>
<sequence>MNSLKIPTSTSSSSPVVSISSPSVSVDSPSSSANGISSASATRKNEKSDKLKQLTHYRTSIPFHKRSAYSDSAEMDTFSTSSTFTAVSMPGSSLPNSVNTNFQFKGLNQSLRSSTPSGLPQLHTSVVQPSSPLPDTPMTDGTNSQSAELAMPTLSPHPPAIKEEEDDEEMPQESQDQKWR</sequence>
<evidence type="ECO:0000313" key="3">
    <source>
        <dbReference type="Proteomes" id="UP001054945"/>
    </source>
</evidence>
<evidence type="ECO:0000256" key="1">
    <source>
        <dbReference type="SAM" id="MobiDB-lite"/>
    </source>
</evidence>
<feature type="compositionally biased region" description="Basic and acidic residues" evidence="1">
    <location>
        <begin position="43"/>
        <end position="52"/>
    </location>
</feature>